<keyword evidence="3" id="KW-0378">Hydrolase</keyword>
<protein>
    <submittedName>
        <fullName evidence="3">MBL fold metallo-hydrolase</fullName>
    </submittedName>
</protein>
<sequence length="475" mass="50685">MSQVRTRLYCHGLGDCNLLGITRPDGGTFWILIDCGIHTSAKGGRETIDAVVADIAATVTPAGGGSPRLDVIVATHEHWDHISGFLTAASAFAKFDVGEVWLGWTDDPRDEQARALDRYKGEALAALATAVVRLRDDPQQGALANGIEELLGFHFGLKGERSRSARDALVALAPDRVRYFQPGEVAPLPKGLGVTAYVLGPPRDLKMLGLRDSAKDSYGIDAGWAMSTSLRNAFGVEGGDMDMDADVASPFDESEGVPLSSLDIDAAAPTPLALFVRNHYAGPVAPESLPTTVEGDPDPPSRDQQWRRIDSDWLGSAADVAMQLDDRTNNTSLVLAFALAPAGDVLLFAADAQIGNWQTWDSVVFADGTKGADLVRRTRLYKVGHHGSSNATLKGAAGKGGLEAMMHSELIAFIPTDEAMAKRVGWGAIPAPELMTRLGEKAKGGVIRSDKHGAPVWEHVFDGGVAAPKRRRRRA</sequence>
<comment type="caution">
    <text evidence="3">The sequence shown here is derived from an EMBL/GenBank/DDBJ whole genome shotgun (WGS) entry which is preliminary data.</text>
</comment>
<evidence type="ECO:0000256" key="1">
    <source>
        <dbReference type="SAM" id="MobiDB-lite"/>
    </source>
</evidence>
<dbReference type="PANTHER" id="PTHR30619">
    <property type="entry name" value="DNA INTERNALIZATION/COMPETENCE PROTEIN COMEC/REC2"/>
    <property type="match status" value="1"/>
</dbReference>
<dbReference type="PANTHER" id="PTHR30619:SF1">
    <property type="entry name" value="RECOMBINATION PROTEIN 2"/>
    <property type="match status" value="1"/>
</dbReference>
<dbReference type="Pfam" id="PF00753">
    <property type="entry name" value="Lactamase_B"/>
    <property type="match status" value="1"/>
</dbReference>
<dbReference type="OrthoDB" id="7177610at2"/>
<evidence type="ECO:0000313" key="4">
    <source>
        <dbReference type="Proteomes" id="UP000317894"/>
    </source>
</evidence>
<dbReference type="RefSeq" id="WP_143554375.1">
    <property type="nucleotide sequence ID" value="NZ_VJWA01000001.1"/>
</dbReference>
<dbReference type="InterPro" id="IPR052159">
    <property type="entry name" value="Competence_DNA_uptake"/>
</dbReference>
<name>A0A552UF60_9SPHN</name>
<dbReference type="GO" id="GO:0016787">
    <property type="term" value="F:hydrolase activity"/>
    <property type="evidence" value="ECO:0007669"/>
    <property type="project" value="UniProtKB-KW"/>
</dbReference>
<reference evidence="3 4" key="1">
    <citation type="submission" date="2019-07" db="EMBL/GenBank/DDBJ databases">
        <title>Novel species isolated from glacier.</title>
        <authorList>
            <person name="Liu Q."/>
            <person name="Xin Y.-H."/>
        </authorList>
    </citation>
    <scope>NUCLEOTIDE SEQUENCE [LARGE SCALE GENOMIC DNA]</scope>
    <source>
        <strain evidence="3 4">LB1R16</strain>
    </source>
</reference>
<dbReference type="InterPro" id="IPR036866">
    <property type="entry name" value="RibonucZ/Hydroxyglut_hydro"/>
</dbReference>
<evidence type="ECO:0000259" key="2">
    <source>
        <dbReference type="Pfam" id="PF00753"/>
    </source>
</evidence>
<dbReference type="EMBL" id="VJWA01000001">
    <property type="protein sequence ID" value="TRW16831.1"/>
    <property type="molecule type" value="Genomic_DNA"/>
</dbReference>
<dbReference type="InterPro" id="IPR001279">
    <property type="entry name" value="Metallo-B-lactamas"/>
</dbReference>
<accession>A0A552UF60</accession>
<keyword evidence="4" id="KW-1185">Reference proteome</keyword>
<feature type="region of interest" description="Disordered" evidence="1">
    <location>
        <begin position="286"/>
        <end position="305"/>
    </location>
</feature>
<dbReference type="SUPFAM" id="SSF56281">
    <property type="entry name" value="Metallo-hydrolase/oxidoreductase"/>
    <property type="match status" value="1"/>
</dbReference>
<dbReference type="Gene3D" id="3.60.15.10">
    <property type="entry name" value="Ribonuclease Z/Hydroxyacylglutathione hydrolase-like"/>
    <property type="match status" value="1"/>
</dbReference>
<evidence type="ECO:0000313" key="3">
    <source>
        <dbReference type="EMBL" id="TRW16831.1"/>
    </source>
</evidence>
<dbReference type="AlphaFoldDB" id="A0A552UF60"/>
<feature type="domain" description="Metallo-beta-lactamase" evidence="2">
    <location>
        <begin position="26"/>
        <end position="92"/>
    </location>
</feature>
<organism evidence="3 4">
    <name type="scientific">Glacieibacterium frigidum</name>
    <dbReference type="NCBI Taxonomy" id="2593303"/>
    <lineage>
        <taxon>Bacteria</taxon>
        <taxon>Pseudomonadati</taxon>
        <taxon>Pseudomonadota</taxon>
        <taxon>Alphaproteobacteria</taxon>
        <taxon>Sphingomonadales</taxon>
        <taxon>Sphingosinicellaceae</taxon>
        <taxon>Glacieibacterium</taxon>
    </lineage>
</organism>
<proteinExistence type="predicted"/>
<dbReference type="Proteomes" id="UP000317894">
    <property type="component" value="Unassembled WGS sequence"/>
</dbReference>
<gene>
    <name evidence="3" type="ORF">FMM06_01070</name>
</gene>